<evidence type="ECO:0000313" key="2">
    <source>
        <dbReference type="Proteomes" id="UP001221757"/>
    </source>
</evidence>
<evidence type="ECO:0000313" key="1">
    <source>
        <dbReference type="EMBL" id="KAJ7705576.1"/>
    </source>
</evidence>
<dbReference type="Gene3D" id="3.80.10.10">
    <property type="entry name" value="Ribonuclease Inhibitor"/>
    <property type="match status" value="1"/>
</dbReference>
<comment type="caution">
    <text evidence="1">The sequence shown here is derived from an EMBL/GenBank/DDBJ whole genome shotgun (WGS) entry which is preliminary data.</text>
</comment>
<sequence>MPAIDLLPLDLLTDIMPRVSSINDKFALAQVSQLWRNLALDSPRFWSSFTGGDSKADFHRMPFILERSGTTTVLHIHLCFRYNDHSTNWRATALKALVPYVARIETLDVDCQDTLHPRDEALLDSNLQFPALKTLRLTGVASPTFLCGLSLSAPQLRTIDIGCFYPTRWDKLLVPSLENISVRVAGWTDVETLADVFRRCPRAWRVVLHSSRPWPNANPNRDFPASSFARRPLAPTLRELELRLPAEDLERVLEIGFSDVSDVVLESLTGSIYNGQSLDEVELLSRVLLRSVGPLLAFEYIDSHHIELRDDSGHTRRLECWNVNSEFEIELVWKHLSIHYGLHKTVREIRTKIGHWRHYVEVFERFRPRSTDGITLGIEIDSRFSELWLRGGASSLDEGESWLDEEESWLNKRDIMWIRGLAKVEFFASDANFLALESISKVLARIKPSRTRQVQVCIGNTYLRTGYSSALSLPAFRTALEELPGNWVICDHCMLPLRADNNF</sequence>
<dbReference type="AlphaFoldDB" id="A0AAD7GUK3"/>
<evidence type="ECO:0008006" key="3">
    <source>
        <dbReference type="Google" id="ProtNLM"/>
    </source>
</evidence>
<name>A0AAD7GUK3_MYCRO</name>
<protein>
    <recommendedName>
        <fullName evidence="3">F-box domain-containing protein</fullName>
    </recommendedName>
</protein>
<dbReference type="SUPFAM" id="SSF81383">
    <property type="entry name" value="F-box domain"/>
    <property type="match status" value="1"/>
</dbReference>
<gene>
    <name evidence="1" type="ORF">B0H17DRAFT_1193232</name>
</gene>
<organism evidence="1 2">
    <name type="scientific">Mycena rosella</name>
    <name type="common">Pink bonnet</name>
    <name type="synonym">Agaricus rosellus</name>
    <dbReference type="NCBI Taxonomy" id="1033263"/>
    <lineage>
        <taxon>Eukaryota</taxon>
        <taxon>Fungi</taxon>
        <taxon>Dikarya</taxon>
        <taxon>Basidiomycota</taxon>
        <taxon>Agaricomycotina</taxon>
        <taxon>Agaricomycetes</taxon>
        <taxon>Agaricomycetidae</taxon>
        <taxon>Agaricales</taxon>
        <taxon>Marasmiineae</taxon>
        <taxon>Mycenaceae</taxon>
        <taxon>Mycena</taxon>
    </lineage>
</organism>
<dbReference type="InterPro" id="IPR036047">
    <property type="entry name" value="F-box-like_dom_sf"/>
</dbReference>
<dbReference type="EMBL" id="JARKIE010000008">
    <property type="protein sequence ID" value="KAJ7705576.1"/>
    <property type="molecule type" value="Genomic_DNA"/>
</dbReference>
<dbReference type="InterPro" id="IPR032675">
    <property type="entry name" value="LRR_dom_sf"/>
</dbReference>
<accession>A0AAD7GUK3</accession>
<dbReference type="Proteomes" id="UP001221757">
    <property type="component" value="Unassembled WGS sequence"/>
</dbReference>
<proteinExistence type="predicted"/>
<keyword evidence="2" id="KW-1185">Reference proteome</keyword>
<reference evidence="1" key="1">
    <citation type="submission" date="2023-03" db="EMBL/GenBank/DDBJ databases">
        <title>Massive genome expansion in bonnet fungi (Mycena s.s.) driven by repeated elements and novel gene families across ecological guilds.</title>
        <authorList>
            <consortium name="Lawrence Berkeley National Laboratory"/>
            <person name="Harder C.B."/>
            <person name="Miyauchi S."/>
            <person name="Viragh M."/>
            <person name="Kuo A."/>
            <person name="Thoen E."/>
            <person name="Andreopoulos B."/>
            <person name="Lu D."/>
            <person name="Skrede I."/>
            <person name="Drula E."/>
            <person name="Henrissat B."/>
            <person name="Morin E."/>
            <person name="Kohler A."/>
            <person name="Barry K."/>
            <person name="LaButti K."/>
            <person name="Morin E."/>
            <person name="Salamov A."/>
            <person name="Lipzen A."/>
            <person name="Mereny Z."/>
            <person name="Hegedus B."/>
            <person name="Baldrian P."/>
            <person name="Stursova M."/>
            <person name="Weitz H."/>
            <person name="Taylor A."/>
            <person name="Grigoriev I.V."/>
            <person name="Nagy L.G."/>
            <person name="Martin F."/>
            <person name="Kauserud H."/>
        </authorList>
    </citation>
    <scope>NUCLEOTIDE SEQUENCE</scope>
    <source>
        <strain evidence="1">CBHHK067</strain>
    </source>
</reference>